<evidence type="ECO:0000313" key="3">
    <source>
        <dbReference type="Proteomes" id="UP001500101"/>
    </source>
</evidence>
<feature type="signal peptide" evidence="1">
    <location>
        <begin position="1"/>
        <end position="21"/>
    </location>
</feature>
<organism evidence="2 3">
    <name type="scientific">Sphingobacterium kyonggiense</name>
    <dbReference type="NCBI Taxonomy" id="714075"/>
    <lineage>
        <taxon>Bacteria</taxon>
        <taxon>Pseudomonadati</taxon>
        <taxon>Bacteroidota</taxon>
        <taxon>Sphingobacteriia</taxon>
        <taxon>Sphingobacteriales</taxon>
        <taxon>Sphingobacteriaceae</taxon>
        <taxon>Sphingobacterium</taxon>
    </lineage>
</organism>
<accession>A0ABP7YDV4</accession>
<keyword evidence="1" id="KW-0732">Signal</keyword>
<proteinExistence type="predicted"/>
<dbReference type="Proteomes" id="UP001500101">
    <property type="component" value="Unassembled WGS sequence"/>
</dbReference>
<gene>
    <name evidence="2" type="ORF">GCM10022216_08090</name>
</gene>
<name>A0ABP7YDV4_9SPHI</name>
<evidence type="ECO:0000256" key="1">
    <source>
        <dbReference type="SAM" id="SignalP"/>
    </source>
</evidence>
<feature type="chain" id="PRO_5045234984" description="DUF4932 domain-containing protein" evidence="1">
    <location>
        <begin position="22"/>
        <end position="378"/>
    </location>
</feature>
<dbReference type="RefSeq" id="WP_344673402.1">
    <property type="nucleotide sequence ID" value="NZ_BAAAZI010000004.1"/>
</dbReference>
<keyword evidence="3" id="KW-1185">Reference proteome</keyword>
<evidence type="ECO:0008006" key="4">
    <source>
        <dbReference type="Google" id="ProtNLM"/>
    </source>
</evidence>
<evidence type="ECO:0000313" key="2">
    <source>
        <dbReference type="EMBL" id="GAA4134744.1"/>
    </source>
</evidence>
<protein>
    <recommendedName>
        <fullName evidence="4">DUF4932 domain-containing protein</fullName>
    </recommendedName>
</protein>
<dbReference type="EMBL" id="BAAAZI010000004">
    <property type="protein sequence ID" value="GAA4134744.1"/>
    <property type="molecule type" value="Genomic_DNA"/>
</dbReference>
<comment type="caution">
    <text evidence="2">The sequence shown here is derived from an EMBL/GenBank/DDBJ whole genome shotgun (WGS) entry which is preliminary data.</text>
</comment>
<sequence>MMMIRNLVLLFFIFQILQVSAQDRVVSFNQQYANSNNNKVNIEVNEVQELTYIMMAITDYGRRDSNMVDFNTDYYRSVIEKFSPYKDHEAIKSFNSLLEKSLIYYILISSNAYGFDFTGNTLARTHVYTFPAQGVGTIEIQEDPILQYKDQIEDFAQASGFREFYKNNKPYYEKLKSDYVKYGAIIEQKEWLEAKFDYKINSYRVLTSPLIGGINATKTFEDNGFKEMLLYLPRIKQRPEWSDELNRAMNSRVIFTEIDHNYVGPLSAQYKDKIDAIFHRRDIWVDSTNKSTNHYPNPIKVFDEYLTWGLFILFNMDTEHNNEALHKEVIAHIDSKMKQKGFPKSKEFNIELVRLYKLNPNAKISELYDDLLKWSATQ</sequence>
<reference evidence="3" key="1">
    <citation type="journal article" date="2019" name="Int. J. Syst. Evol. Microbiol.">
        <title>The Global Catalogue of Microorganisms (GCM) 10K type strain sequencing project: providing services to taxonomists for standard genome sequencing and annotation.</title>
        <authorList>
            <consortium name="The Broad Institute Genomics Platform"/>
            <consortium name="The Broad Institute Genome Sequencing Center for Infectious Disease"/>
            <person name="Wu L."/>
            <person name="Ma J."/>
        </authorList>
    </citation>
    <scope>NUCLEOTIDE SEQUENCE [LARGE SCALE GENOMIC DNA]</scope>
    <source>
        <strain evidence="3">JCM 16704</strain>
    </source>
</reference>